<evidence type="ECO:0000313" key="3">
    <source>
        <dbReference type="EMBL" id="GEK19830.1"/>
    </source>
</evidence>
<feature type="transmembrane region" description="Helical" evidence="2">
    <location>
        <begin position="474"/>
        <end position="497"/>
    </location>
</feature>
<dbReference type="Proteomes" id="UP000321118">
    <property type="component" value="Unassembled WGS sequence"/>
</dbReference>
<keyword evidence="4" id="KW-1185">Reference proteome</keyword>
<evidence type="ECO:0008006" key="5">
    <source>
        <dbReference type="Google" id="ProtNLM"/>
    </source>
</evidence>
<organism evidence="3 4">
    <name type="scientific">Cellulomonas xylanilytica</name>
    <dbReference type="NCBI Taxonomy" id="233583"/>
    <lineage>
        <taxon>Bacteria</taxon>
        <taxon>Bacillati</taxon>
        <taxon>Actinomycetota</taxon>
        <taxon>Actinomycetes</taxon>
        <taxon>Micrococcales</taxon>
        <taxon>Cellulomonadaceae</taxon>
        <taxon>Cellulomonas</taxon>
    </lineage>
</organism>
<reference evidence="3 4" key="1">
    <citation type="submission" date="2019-07" db="EMBL/GenBank/DDBJ databases">
        <title>Whole genome shotgun sequence of Cellulomonas xylanilytica NBRC 101102.</title>
        <authorList>
            <person name="Hosoyama A."/>
            <person name="Uohara A."/>
            <person name="Ohji S."/>
            <person name="Ichikawa N."/>
        </authorList>
    </citation>
    <scope>NUCLEOTIDE SEQUENCE [LARGE SCALE GENOMIC DNA]</scope>
    <source>
        <strain evidence="3 4">NBRC 101102</strain>
    </source>
</reference>
<feature type="transmembrane region" description="Helical" evidence="2">
    <location>
        <begin position="192"/>
        <end position="210"/>
    </location>
</feature>
<dbReference type="EMBL" id="BJUB01000001">
    <property type="protein sequence ID" value="GEK19830.1"/>
    <property type="molecule type" value="Genomic_DNA"/>
</dbReference>
<sequence>MSTGSGSGGLVPAAVELGGLTEIRVHGVGGTSPESLLGDQTPTRIAGDRVAGFYRTTDAGDRHREAYSWGGLTSRSRMRALWALLLPSMLANMAGWMARRWVTSGEEEVERPATLWVFRWFARLTALALTLSTAAMVTYLALDVLAYQWGRTEPLPGPDPAAATDGVQGGITSWWAQTVETWTAVDRPGNRIVLGALAAVLVAAVFAVLARHSRSSYESVVPPTPISAEPGAPDVTSTALPAPSVRCAAALDGGLRAADFWAGLEWHRFLSRIHLTACLGVVALMLGWSTADLGVGTAAGSYGQVATVAAAAALLVLLGMLAFDDAQPDLGWIALTLTTAALVLAGIAAVSLPADPGPVGMLPGARPSLNVVWGVSLVLLVPLAVQQSLAWSYRLWQSRKLRRAGRPVPRLSTFPWAGPFVMNTIAMVVANTVLLSAIVYVADLVGTIEWAFAPGPGTRVVADAVYVPMAIGSLASILSLGLIVLVVLFGAAFLVVLRVRTRANAPAVEADLRDRYARAGIPEIEVDAAAGTEAAWWRSAFDPPLFGVRGRQRQGRPTPWVHKVATMRFVGDHSRAVAILFIALTVCAVVGLVLFLNQVLLQHREPPMFFVGIGTKVAVAFPPLYVLVLTLAWRNERWRRVLGSLFDVGTFFPRAFHPFAPPAYAERAVPELTRRIWRLHDNGGRVVVSAHSQGSVIAAAAVGRTSGRAGQEPAIGVVTFGSPLGKLYRWAFPALFSDGLLAGLTDDRAGIGPVLWRNVYYATDYIGGDVRSGSSTISDGVDVELVDPPTHRYVVDQPLPRVMSHTGYWYDEAFWREVDEMCSLTLATGGPRPGSDVGGGGRDTVPPDPTLSGSYRAQAVIPLVDATTSPILRDSAS</sequence>
<feature type="transmembrane region" description="Helical" evidence="2">
    <location>
        <begin position="371"/>
        <end position="393"/>
    </location>
</feature>
<keyword evidence="2" id="KW-0472">Membrane</keyword>
<dbReference type="InterPro" id="IPR029058">
    <property type="entry name" value="AB_hydrolase_fold"/>
</dbReference>
<feature type="region of interest" description="Disordered" evidence="1">
    <location>
        <begin position="826"/>
        <end position="853"/>
    </location>
</feature>
<name>A0A510V3F0_9CELL</name>
<keyword evidence="2" id="KW-0812">Transmembrane</keyword>
<feature type="transmembrane region" description="Helical" evidence="2">
    <location>
        <begin position="273"/>
        <end position="291"/>
    </location>
</feature>
<evidence type="ECO:0000313" key="4">
    <source>
        <dbReference type="Proteomes" id="UP000321118"/>
    </source>
</evidence>
<feature type="transmembrane region" description="Helical" evidence="2">
    <location>
        <begin position="330"/>
        <end position="351"/>
    </location>
</feature>
<proteinExistence type="predicted"/>
<comment type="caution">
    <text evidence="3">The sequence shown here is derived from an EMBL/GenBank/DDBJ whole genome shotgun (WGS) entry which is preliminary data.</text>
</comment>
<keyword evidence="2" id="KW-1133">Transmembrane helix</keyword>
<feature type="transmembrane region" description="Helical" evidence="2">
    <location>
        <begin position="576"/>
        <end position="596"/>
    </location>
</feature>
<evidence type="ECO:0000256" key="2">
    <source>
        <dbReference type="SAM" id="Phobius"/>
    </source>
</evidence>
<feature type="transmembrane region" description="Helical" evidence="2">
    <location>
        <begin position="608"/>
        <end position="633"/>
    </location>
</feature>
<dbReference type="RefSeq" id="WP_146925324.1">
    <property type="nucleotide sequence ID" value="NZ_BJUB01000001.1"/>
</dbReference>
<feature type="transmembrane region" description="Helical" evidence="2">
    <location>
        <begin position="303"/>
        <end position="323"/>
    </location>
</feature>
<protein>
    <recommendedName>
        <fullName evidence="5">Integral membrane protein</fullName>
    </recommendedName>
</protein>
<feature type="transmembrane region" description="Helical" evidence="2">
    <location>
        <begin position="414"/>
        <end position="442"/>
    </location>
</feature>
<gene>
    <name evidence="3" type="ORF">CXY01_03500</name>
</gene>
<feature type="transmembrane region" description="Helical" evidence="2">
    <location>
        <begin position="120"/>
        <end position="142"/>
    </location>
</feature>
<dbReference type="AlphaFoldDB" id="A0A510V3F0"/>
<dbReference type="OrthoDB" id="4320047at2"/>
<feature type="transmembrane region" description="Helical" evidence="2">
    <location>
        <begin position="80"/>
        <end position="99"/>
    </location>
</feature>
<accession>A0A510V3F0</accession>
<dbReference type="SUPFAM" id="SSF53474">
    <property type="entry name" value="alpha/beta-Hydrolases"/>
    <property type="match status" value="1"/>
</dbReference>
<evidence type="ECO:0000256" key="1">
    <source>
        <dbReference type="SAM" id="MobiDB-lite"/>
    </source>
</evidence>